<comment type="similarity">
    <text evidence="2 7">Belongs to the major facilitator superfamily. Sugar transporter (TC 2.A.1.1) family.</text>
</comment>
<feature type="transmembrane region" description="Helical" evidence="9">
    <location>
        <begin position="222"/>
        <end position="241"/>
    </location>
</feature>
<dbReference type="PROSITE" id="PS00216">
    <property type="entry name" value="SUGAR_TRANSPORT_1"/>
    <property type="match status" value="1"/>
</dbReference>
<dbReference type="PANTHER" id="PTHR48022">
    <property type="entry name" value="PLASTIDIC GLUCOSE TRANSPORTER 4"/>
    <property type="match status" value="1"/>
</dbReference>
<dbReference type="PANTHER" id="PTHR48022:SF79">
    <property type="entry name" value="LACTOSE PERMEASE, PUTATIVE (AFU_ORTHOLOGUE AFUA_6G01860)-RELATED"/>
    <property type="match status" value="1"/>
</dbReference>
<feature type="transmembrane region" description="Helical" evidence="9">
    <location>
        <begin position="478"/>
        <end position="498"/>
    </location>
</feature>
<feature type="compositionally biased region" description="Basic and acidic residues" evidence="8">
    <location>
        <begin position="586"/>
        <end position="617"/>
    </location>
</feature>
<dbReference type="Gene3D" id="1.20.1250.20">
    <property type="entry name" value="MFS general substrate transporter like domains"/>
    <property type="match status" value="1"/>
</dbReference>
<proteinExistence type="inferred from homology"/>
<dbReference type="NCBIfam" id="TIGR00879">
    <property type="entry name" value="SP"/>
    <property type="match status" value="1"/>
</dbReference>
<evidence type="ECO:0000256" key="5">
    <source>
        <dbReference type="ARBA" id="ARBA00022989"/>
    </source>
</evidence>
<keyword evidence="4 9" id="KW-0812">Transmembrane</keyword>
<dbReference type="InterPro" id="IPR020846">
    <property type="entry name" value="MFS_dom"/>
</dbReference>
<comment type="subcellular location">
    <subcellularLocation>
        <location evidence="1">Membrane</location>
        <topology evidence="1">Multi-pass membrane protein</topology>
    </subcellularLocation>
</comment>
<feature type="compositionally biased region" description="Gly residues" evidence="8">
    <location>
        <begin position="567"/>
        <end position="585"/>
    </location>
</feature>
<feature type="compositionally biased region" description="Gly residues" evidence="8">
    <location>
        <begin position="544"/>
        <end position="555"/>
    </location>
</feature>
<dbReference type="Pfam" id="PF00083">
    <property type="entry name" value="Sugar_tr"/>
    <property type="match status" value="1"/>
</dbReference>
<feature type="transmembrane region" description="Helical" evidence="9">
    <location>
        <begin position="413"/>
        <end position="432"/>
    </location>
</feature>
<dbReference type="GO" id="GO:0016020">
    <property type="term" value="C:membrane"/>
    <property type="evidence" value="ECO:0007669"/>
    <property type="project" value="UniProtKB-SubCell"/>
</dbReference>
<evidence type="ECO:0000256" key="1">
    <source>
        <dbReference type="ARBA" id="ARBA00004141"/>
    </source>
</evidence>
<evidence type="ECO:0000256" key="7">
    <source>
        <dbReference type="RuleBase" id="RU003346"/>
    </source>
</evidence>
<dbReference type="OrthoDB" id="6133115at2759"/>
<dbReference type="EMBL" id="ML119138">
    <property type="protein sequence ID" value="RPB11004.1"/>
    <property type="molecule type" value="Genomic_DNA"/>
</dbReference>
<dbReference type="PROSITE" id="PS50850">
    <property type="entry name" value="MFS"/>
    <property type="match status" value="1"/>
</dbReference>
<dbReference type="InterPro" id="IPR005829">
    <property type="entry name" value="Sugar_transporter_CS"/>
</dbReference>
<feature type="transmembrane region" description="Helical" evidence="9">
    <location>
        <begin position="130"/>
        <end position="148"/>
    </location>
</feature>
<evidence type="ECO:0000256" key="6">
    <source>
        <dbReference type="ARBA" id="ARBA00023136"/>
    </source>
</evidence>
<evidence type="ECO:0000256" key="8">
    <source>
        <dbReference type="SAM" id="MobiDB-lite"/>
    </source>
</evidence>
<dbReference type="GO" id="GO:0005351">
    <property type="term" value="F:carbohydrate:proton symporter activity"/>
    <property type="evidence" value="ECO:0007669"/>
    <property type="project" value="TreeGrafter"/>
</dbReference>
<evidence type="ECO:0000256" key="4">
    <source>
        <dbReference type="ARBA" id="ARBA00022692"/>
    </source>
</evidence>
<dbReference type="InParanoid" id="A0A3N4KKB3"/>
<dbReference type="FunFam" id="1.20.1250.20:FF:000217">
    <property type="entry name" value="MFS lactose permease, putative"/>
    <property type="match status" value="1"/>
</dbReference>
<keyword evidence="12" id="KW-1185">Reference proteome</keyword>
<feature type="transmembrane region" description="Helical" evidence="9">
    <location>
        <begin position="377"/>
        <end position="401"/>
    </location>
</feature>
<dbReference type="SUPFAM" id="SSF103473">
    <property type="entry name" value="MFS general substrate transporter"/>
    <property type="match status" value="1"/>
</dbReference>
<evidence type="ECO:0000313" key="12">
    <source>
        <dbReference type="Proteomes" id="UP000277580"/>
    </source>
</evidence>
<dbReference type="Proteomes" id="UP000277580">
    <property type="component" value="Unassembled WGS sequence"/>
</dbReference>
<name>A0A3N4KKB3_9PEZI</name>
<accession>A0A3N4KKB3</accession>
<dbReference type="STRING" id="1392247.A0A3N4KKB3"/>
<evidence type="ECO:0000256" key="3">
    <source>
        <dbReference type="ARBA" id="ARBA00022448"/>
    </source>
</evidence>
<feature type="transmembrane region" description="Helical" evidence="9">
    <location>
        <begin position="103"/>
        <end position="123"/>
    </location>
</feature>
<evidence type="ECO:0000259" key="10">
    <source>
        <dbReference type="PROSITE" id="PS50850"/>
    </source>
</evidence>
<reference evidence="11 12" key="1">
    <citation type="journal article" date="2018" name="Nat. Ecol. Evol.">
        <title>Pezizomycetes genomes reveal the molecular basis of ectomycorrhizal truffle lifestyle.</title>
        <authorList>
            <person name="Murat C."/>
            <person name="Payen T."/>
            <person name="Noel B."/>
            <person name="Kuo A."/>
            <person name="Morin E."/>
            <person name="Chen J."/>
            <person name="Kohler A."/>
            <person name="Krizsan K."/>
            <person name="Balestrini R."/>
            <person name="Da Silva C."/>
            <person name="Montanini B."/>
            <person name="Hainaut M."/>
            <person name="Levati E."/>
            <person name="Barry K.W."/>
            <person name="Belfiori B."/>
            <person name="Cichocki N."/>
            <person name="Clum A."/>
            <person name="Dockter R.B."/>
            <person name="Fauchery L."/>
            <person name="Guy J."/>
            <person name="Iotti M."/>
            <person name="Le Tacon F."/>
            <person name="Lindquist E.A."/>
            <person name="Lipzen A."/>
            <person name="Malagnac F."/>
            <person name="Mello A."/>
            <person name="Molinier V."/>
            <person name="Miyauchi S."/>
            <person name="Poulain J."/>
            <person name="Riccioni C."/>
            <person name="Rubini A."/>
            <person name="Sitrit Y."/>
            <person name="Splivallo R."/>
            <person name="Traeger S."/>
            <person name="Wang M."/>
            <person name="Zifcakova L."/>
            <person name="Wipf D."/>
            <person name="Zambonelli A."/>
            <person name="Paolocci F."/>
            <person name="Nowrousian M."/>
            <person name="Ottonello S."/>
            <person name="Baldrian P."/>
            <person name="Spatafora J.W."/>
            <person name="Henrissat B."/>
            <person name="Nagy L.G."/>
            <person name="Aury J.M."/>
            <person name="Wincker P."/>
            <person name="Grigoriev I.V."/>
            <person name="Bonfante P."/>
            <person name="Martin F.M."/>
        </authorList>
    </citation>
    <scope>NUCLEOTIDE SEQUENCE [LARGE SCALE GENOMIC DNA]</scope>
    <source>
        <strain evidence="11 12">CCBAS932</strain>
    </source>
</reference>
<keyword evidence="3 7" id="KW-0813">Transport</keyword>
<gene>
    <name evidence="11" type="ORF">P167DRAFT_489951</name>
</gene>
<evidence type="ECO:0000256" key="2">
    <source>
        <dbReference type="ARBA" id="ARBA00010992"/>
    </source>
</evidence>
<feature type="transmembrane region" description="Helical" evidence="9">
    <location>
        <begin position="56"/>
        <end position="74"/>
    </location>
</feature>
<keyword evidence="6 9" id="KW-0472">Membrane</keyword>
<feature type="transmembrane region" description="Helical" evidence="9">
    <location>
        <begin position="353"/>
        <end position="370"/>
    </location>
</feature>
<feature type="transmembrane region" description="Helical" evidence="9">
    <location>
        <begin position="452"/>
        <end position="472"/>
    </location>
</feature>
<dbReference type="AlphaFoldDB" id="A0A3N4KKB3"/>
<feature type="transmembrane region" description="Helical" evidence="9">
    <location>
        <begin position="311"/>
        <end position="333"/>
    </location>
</feature>
<keyword evidence="5 9" id="KW-1133">Transmembrane helix</keyword>
<evidence type="ECO:0000313" key="11">
    <source>
        <dbReference type="EMBL" id="RPB11004.1"/>
    </source>
</evidence>
<feature type="region of interest" description="Disordered" evidence="8">
    <location>
        <begin position="541"/>
        <end position="628"/>
    </location>
</feature>
<protein>
    <recommendedName>
        <fullName evidence="10">Major facilitator superfamily (MFS) profile domain-containing protein</fullName>
    </recommendedName>
</protein>
<feature type="transmembrane region" description="Helical" evidence="9">
    <location>
        <begin position="160"/>
        <end position="178"/>
    </location>
</feature>
<feature type="domain" description="Major facilitator superfamily (MFS) profile" evidence="10">
    <location>
        <begin position="61"/>
        <end position="502"/>
    </location>
</feature>
<dbReference type="InterPro" id="IPR003663">
    <property type="entry name" value="Sugar/inositol_transpt"/>
</dbReference>
<evidence type="ECO:0000256" key="9">
    <source>
        <dbReference type="SAM" id="Phobius"/>
    </source>
</evidence>
<dbReference type="InterPro" id="IPR050360">
    <property type="entry name" value="MFS_Sugar_Transporters"/>
</dbReference>
<sequence>MSKGPRDPTQFSCSDSFPSLAAPLSSDQQYIRSVSHVGFTKALLAQKPSPWTKPMFKLYCFLFVAFLSSTINGYDGSVMGGINAMKEYQDYFGMKTLGSSTGIVFLVYSIGHFSGCFICGPIADGWGRRWGLFTGAFITIIGTCVQATSRTHPQFMGGRFILGLGAAILTTAGPTYVAEMAHPAWRGTLTGLYNTCYFVGGIAASWAMYGTDTIKSPKAWRIPLWLQIAASGSLLVTCLWCPETPRWLVSNDRNEEAIRVITMYHGEGNRKSPIVLLSYKEMLEEIVISGSDKRWWDYSELWNTTTARWRMVCVIGMAFFSQWSGNGAVTHFMPVLLENIGITDERTQLKLNAILMVLSFIVAFVGAFLVDRVGRRPMLLIGTCLFVIWWTIILILSTFYGKETNTNLGGNRTMIAFIYLFGITHSFAYTPLQMLYPVECLSYETRAKGMGVYNFFVNVAAIFNTYGMATIIDKISWGFVFIFIVWDVIEIVCIYFFFVETKNRTLEEISEIFKSPNPRQRSLMKHVIVVTDGTILYRGINGSTHGGGAEDGNGGYREEGADASGSVGDGGSQGEAGGEGEIGGEGIRDRDERMREDREDREWGRRENREGRRREEVESYEITVLPKI</sequence>
<dbReference type="InterPro" id="IPR005828">
    <property type="entry name" value="MFS_sugar_transport-like"/>
</dbReference>
<organism evidence="11 12">
    <name type="scientific">Morchella conica CCBAS932</name>
    <dbReference type="NCBI Taxonomy" id="1392247"/>
    <lineage>
        <taxon>Eukaryota</taxon>
        <taxon>Fungi</taxon>
        <taxon>Dikarya</taxon>
        <taxon>Ascomycota</taxon>
        <taxon>Pezizomycotina</taxon>
        <taxon>Pezizomycetes</taxon>
        <taxon>Pezizales</taxon>
        <taxon>Morchellaceae</taxon>
        <taxon>Morchella</taxon>
    </lineage>
</organism>
<dbReference type="InterPro" id="IPR036259">
    <property type="entry name" value="MFS_trans_sf"/>
</dbReference>
<feature type="transmembrane region" description="Helical" evidence="9">
    <location>
        <begin position="190"/>
        <end position="210"/>
    </location>
</feature>